<dbReference type="CDD" id="cd00075">
    <property type="entry name" value="HATPase"/>
    <property type="match status" value="1"/>
</dbReference>
<dbReference type="Pfam" id="PF00512">
    <property type="entry name" value="HisKA"/>
    <property type="match status" value="1"/>
</dbReference>
<keyword evidence="5" id="KW-0808">Transferase</keyword>
<evidence type="ECO:0000313" key="11">
    <source>
        <dbReference type="EMBL" id="EGO62140.1"/>
    </source>
</evidence>
<dbReference type="SUPFAM" id="SSF47384">
    <property type="entry name" value="Homodimeric domain of signal transducing histidine kinase"/>
    <property type="match status" value="1"/>
</dbReference>
<keyword evidence="8 9" id="KW-0472">Membrane</keyword>
<reference evidence="11 12" key="1">
    <citation type="journal article" date="2011" name="EMBO J.">
        <title>Structural diversity of bacterial flagellar motors.</title>
        <authorList>
            <person name="Chen S."/>
            <person name="Beeby M."/>
            <person name="Murphy G.E."/>
            <person name="Leadbetter J.R."/>
            <person name="Hendrixson D.R."/>
            <person name="Briegel A."/>
            <person name="Li Z."/>
            <person name="Shi J."/>
            <person name="Tocheva E.I."/>
            <person name="Muller A."/>
            <person name="Dobro M.J."/>
            <person name="Jensen G.J."/>
        </authorList>
    </citation>
    <scope>NUCLEOTIDE SEQUENCE [LARGE SCALE GENOMIC DNA]</scope>
    <source>
        <strain evidence="11 12">DSM 6540</strain>
    </source>
</reference>
<dbReference type="STRING" id="1009370.ALO_19292"/>
<dbReference type="EC" id="2.7.13.3" evidence="3"/>
<comment type="catalytic activity">
    <reaction evidence="1">
        <text>ATP + protein L-histidine = ADP + protein N-phospho-L-histidine.</text>
        <dbReference type="EC" id="2.7.13.3"/>
    </reaction>
</comment>
<evidence type="ECO:0000313" key="12">
    <source>
        <dbReference type="Proteomes" id="UP000003240"/>
    </source>
</evidence>
<evidence type="ECO:0000256" key="3">
    <source>
        <dbReference type="ARBA" id="ARBA00012438"/>
    </source>
</evidence>
<comment type="caution">
    <text evidence="11">The sequence shown here is derived from an EMBL/GenBank/DDBJ whole genome shotgun (WGS) entry which is preliminary data.</text>
</comment>
<comment type="subcellular location">
    <subcellularLocation>
        <location evidence="2">Membrane</location>
    </subcellularLocation>
</comment>
<keyword evidence="9" id="KW-1133">Transmembrane helix</keyword>
<sequence length="277" mass="29807">MFLFLAAGTYLMAIAHRPEPSGYMLPVAGFLVLSAMGSLLMANRAMIPIQHAWRRQQDFLAGASHELRTPLAVIQANLDIVRSNRGEAVSDQEHWLNNMQEESAHMAKIVDSLLFLARSGSRQQALNKQWFDLAQVLEAAVAEALQAMAEAGGVTLSIDAEAGIMLYGDAQRIQQLIGILADNAIRYTPWGGSIEIKAYRLLGLVVIEVTDSGEGISAEHLSRIFDGFYQTDPARAKGGAGLGLAMAKSIVDSHGGNIDASSKLGAGTTFIIRLPFS</sequence>
<dbReference type="InterPro" id="IPR036097">
    <property type="entry name" value="HisK_dim/P_sf"/>
</dbReference>
<evidence type="ECO:0000256" key="5">
    <source>
        <dbReference type="ARBA" id="ARBA00022679"/>
    </source>
</evidence>
<keyword evidence="7" id="KW-0902">Two-component regulatory system</keyword>
<dbReference type="FunFam" id="3.30.565.10:FF:000006">
    <property type="entry name" value="Sensor histidine kinase WalK"/>
    <property type="match status" value="1"/>
</dbReference>
<evidence type="ECO:0000256" key="8">
    <source>
        <dbReference type="ARBA" id="ARBA00023136"/>
    </source>
</evidence>
<evidence type="ECO:0000256" key="4">
    <source>
        <dbReference type="ARBA" id="ARBA00022553"/>
    </source>
</evidence>
<evidence type="ECO:0000256" key="7">
    <source>
        <dbReference type="ARBA" id="ARBA00023012"/>
    </source>
</evidence>
<evidence type="ECO:0000256" key="2">
    <source>
        <dbReference type="ARBA" id="ARBA00004370"/>
    </source>
</evidence>
<evidence type="ECO:0000259" key="10">
    <source>
        <dbReference type="PROSITE" id="PS50109"/>
    </source>
</evidence>
<dbReference type="FunFam" id="1.10.287.130:FF:000001">
    <property type="entry name" value="Two-component sensor histidine kinase"/>
    <property type="match status" value="1"/>
</dbReference>
<dbReference type="AlphaFoldDB" id="F7NP17"/>
<name>F7NP17_9FIRM</name>
<keyword evidence="12" id="KW-1185">Reference proteome</keyword>
<organism evidence="11 12">
    <name type="scientific">Acetonema longum DSM 6540</name>
    <dbReference type="NCBI Taxonomy" id="1009370"/>
    <lineage>
        <taxon>Bacteria</taxon>
        <taxon>Bacillati</taxon>
        <taxon>Bacillota</taxon>
        <taxon>Negativicutes</taxon>
        <taxon>Acetonemataceae</taxon>
        <taxon>Acetonema</taxon>
    </lineage>
</organism>
<keyword evidence="6 11" id="KW-0418">Kinase</keyword>
<dbReference type="InterPro" id="IPR003594">
    <property type="entry name" value="HATPase_dom"/>
</dbReference>
<evidence type="ECO:0000256" key="1">
    <source>
        <dbReference type="ARBA" id="ARBA00000085"/>
    </source>
</evidence>
<dbReference type="PRINTS" id="PR00344">
    <property type="entry name" value="BCTRLSENSOR"/>
</dbReference>
<gene>
    <name evidence="11" type="ORF">ALO_19292</name>
</gene>
<dbReference type="SMART" id="SM00387">
    <property type="entry name" value="HATPase_c"/>
    <property type="match status" value="1"/>
</dbReference>
<dbReference type="Pfam" id="PF02518">
    <property type="entry name" value="HATPase_c"/>
    <property type="match status" value="1"/>
</dbReference>
<dbReference type="InterPro" id="IPR050736">
    <property type="entry name" value="Sensor_HK_Regulatory"/>
</dbReference>
<dbReference type="Proteomes" id="UP000003240">
    <property type="component" value="Unassembled WGS sequence"/>
</dbReference>
<keyword evidence="4" id="KW-0597">Phosphoprotein</keyword>
<dbReference type="EMBL" id="AFGF01000240">
    <property type="protein sequence ID" value="EGO62140.1"/>
    <property type="molecule type" value="Genomic_DNA"/>
</dbReference>
<dbReference type="PANTHER" id="PTHR43711:SF28">
    <property type="entry name" value="SENSOR HISTIDINE KINASE YXDK"/>
    <property type="match status" value="1"/>
</dbReference>
<evidence type="ECO:0000256" key="9">
    <source>
        <dbReference type="SAM" id="Phobius"/>
    </source>
</evidence>
<dbReference type="Gene3D" id="1.10.287.130">
    <property type="match status" value="1"/>
</dbReference>
<dbReference type="PANTHER" id="PTHR43711">
    <property type="entry name" value="TWO-COMPONENT HISTIDINE KINASE"/>
    <property type="match status" value="1"/>
</dbReference>
<keyword evidence="9" id="KW-0812">Transmembrane</keyword>
<dbReference type="SUPFAM" id="SSF55874">
    <property type="entry name" value="ATPase domain of HSP90 chaperone/DNA topoisomerase II/histidine kinase"/>
    <property type="match status" value="1"/>
</dbReference>
<dbReference type="PROSITE" id="PS50109">
    <property type="entry name" value="HIS_KIN"/>
    <property type="match status" value="1"/>
</dbReference>
<dbReference type="GO" id="GO:0000155">
    <property type="term" value="F:phosphorelay sensor kinase activity"/>
    <property type="evidence" value="ECO:0007669"/>
    <property type="project" value="InterPro"/>
</dbReference>
<dbReference type="InterPro" id="IPR005467">
    <property type="entry name" value="His_kinase_dom"/>
</dbReference>
<dbReference type="Gene3D" id="3.30.565.10">
    <property type="entry name" value="Histidine kinase-like ATPase, C-terminal domain"/>
    <property type="match status" value="1"/>
</dbReference>
<dbReference type="InterPro" id="IPR036890">
    <property type="entry name" value="HATPase_C_sf"/>
</dbReference>
<evidence type="ECO:0000256" key="6">
    <source>
        <dbReference type="ARBA" id="ARBA00022777"/>
    </source>
</evidence>
<dbReference type="SMART" id="SM00388">
    <property type="entry name" value="HisKA"/>
    <property type="match status" value="1"/>
</dbReference>
<dbReference type="InterPro" id="IPR004358">
    <property type="entry name" value="Sig_transdc_His_kin-like_C"/>
</dbReference>
<dbReference type="CDD" id="cd00082">
    <property type="entry name" value="HisKA"/>
    <property type="match status" value="1"/>
</dbReference>
<proteinExistence type="predicted"/>
<protein>
    <recommendedName>
        <fullName evidence="3">histidine kinase</fullName>
        <ecNumber evidence="3">2.7.13.3</ecNumber>
    </recommendedName>
</protein>
<feature type="transmembrane region" description="Helical" evidence="9">
    <location>
        <begin position="25"/>
        <end position="47"/>
    </location>
</feature>
<dbReference type="eggNOG" id="COG5002">
    <property type="taxonomic scope" value="Bacteria"/>
</dbReference>
<dbReference type="InterPro" id="IPR003661">
    <property type="entry name" value="HisK_dim/P_dom"/>
</dbReference>
<accession>F7NP17</accession>
<feature type="domain" description="Histidine kinase" evidence="10">
    <location>
        <begin position="62"/>
        <end position="277"/>
    </location>
</feature>
<dbReference type="GO" id="GO:0016020">
    <property type="term" value="C:membrane"/>
    <property type="evidence" value="ECO:0007669"/>
    <property type="project" value="UniProtKB-SubCell"/>
</dbReference>